<evidence type="ECO:0000259" key="1">
    <source>
        <dbReference type="Pfam" id="PF13391"/>
    </source>
</evidence>
<name>A0A395SCZ4_FUSSP</name>
<protein>
    <recommendedName>
        <fullName evidence="1">HNH nuclease domain-containing protein</fullName>
    </recommendedName>
</protein>
<evidence type="ECO:0000313" key="3">
    <source>
        <dbReference type="Proteomes" id="UP000266152"/>
    </source>
</evidence>
<sequence>MLKGTSVLQILFETQMARKYCPDSPAPGDLRDPILHVWRSPNSGLLKASHLFPSRQANFMNTIFGQGAREDFFSPCNDLFLHPLIEKTLHRGFIAIVPDVELDDMQPWWDVSNLSQSIQVLEWDKLHVKDYKVIVVDERSSRIRQLFANGGADVFKECKFLDGRKLIFKTEYRPQIRYVWWTYLNAVLYTEWSCEESCIEKNEEDLERVTQYWRTYGRYAKRNQIRGLIEHIDHRDVQDFLNEGYAEDDDIEDARPEAVEALLLEVIARSEDDGDDDYHSDDED</sequence>
<dbReference type="Proteomes" id="UP000266152">
    <property type="component" value="Unassembled WGS sequence"/>
</dbReference>
<feature type="domain" description="HNH nuclease" evidence="1">
    <location>
        <begin position="44"/>
        <end position="97"/>
    </location>
</feature>
<gene>
    <name evidence="2" type="ORF">FSPOR_4178</name>
</gene>
<proteinExistence type="predicted"/>
<reference evidence="2 3" key="1">
    <citation type="journal article" date="2018" name="PLoS Pathog.">
        <title>Evolution of structural diversity of trichothecenes, a family of toxins produced by plant pathogenic and entomopathogenic fungi.</title>
        <authorList>
            <person name="Proctor R.H."/>
            <person name="McCormick S.P."/>
            <person name="Kim H.S."/>
            <person name="Cardoza R.E."/>
            <person name="Stanley A.M."/>
            <person name="Lindo L."/>
            <person name="Kelly A."/>
            <person name="Brown D.W."/>
            <person name="Lee T."/>
            <person name="Vaughan M.M."/>
            <person name="Alexander N.J."/>
            <person name="Busman M."/>
            <person name="Gutierrez S."/>
        </authorList>
    </citation>
    <scope>NUCLEOTIDE SEQUENCE [LARGE SCALE GENOMIC DNA]</scope>
    <source>
        <strain evidence="2 3">NRRL 3299</strain>
    </source>
</reference>
<dbReference type="InterPro" id="IPR003615">
    <property type="entry name" value="HNH_nuc"/>
</dbReference>
<keyword evidence="3" id="KW-1185">Reference proteome</keyword>
<evidence type="ECO:0000313" key="2">
    <source>
        <dbReference type="EMBL" id="RGP70278.1"/>
    </source>
</evidence>
<dbReference type="STRING" id="5514.A0A395SCZ4"/>
<organism evidence="2 3">
    <name type="scientific">Fusarium sporotrichioides</name>
    <dbReference type="NCBI Taxonomy" id="5514"/>
    <lineage>
        <taxon>Eukaryota</taxon>
        <taxon>Fungi</taxon>
        <taxon>Dikarya</taxon>
        <taxon>Ascomycota</taxon>
        <taxon>Pezizomycotina</taxon>
        <taxon>Sordariomycetes</taxon>
        <taxon>Hypocreomycetidae</taxon>
        <taxon>Hypocreales</taxon>
        <taxon>Nectriaceae</taxon>
        <taxon>Fusarium</taxon>
    </lineage>
</organism>
<accession>A0A395SCZ4</accession>
<dbReference type="AlphaFoldDB" id="A0A395SCZ4"/>
<dbReference type="EMBL" id="PXOF01000053">
    <property type="protein sequence ID" value="RGP70278.1"/>
    <property type="molecule type" value="Genomic_DNA"/>
</dbReference>
<comment type="caution">
    <text evidence="2">The sequence shown here is derived from an EMBL/GenBank/DDBJ whole genome shotgun (WGS) entry which is preliminary data.</text>
</comment>
<dbReference type="Pfam" id="PF13391">
    <property type="entry name" value="HNH_2"/>
    <property type="match status" value="1"/>
</dbReference>